<evidence type="ECO:0000259" key="4">
    <source>
        <dbReference type="Pfam" id="PF05592"/>
    </source>
</evidence>
<dbReference type="InterPro" id="IPR008928">
    <property type="entry name" value="6-hairpin_glycosidase_sf"/>
</dbReference>
<comment type="catalytic activity">
    <reaction evidence="1">
        <text>Hydrolysis of terminal non-reducing alpha-L-rhamnose residues in alpha-L-rhamnosides.</text>
        <dbReference type="EC" id="3.2.1.40"/>
    </reaction>
</comment>
<dbReference type="EMBL" id="FMKA01000013">
    <property type="protein sequence ID" value="SCP97693.1"/>
    <property type="molecule type" value="Genomic_DNA"/>
</dbReference>
<dbReference type="STRING" id="1619234.SAMN05421730_10137"/>
<dbReference type="Pfam" id="PF25788">
    <property type="entry name" value="Ig_Rha78A_N"/>
    <property type="match status" value="1"/>
</dbReference>
<keyword evidence="9" id="KW-1185">Reference proteome</keyword>
<sequence>MKITSCKTNHIVNPLGYGMEQATISWIAEDTSSKKQLAAQIIVSQDAEMKTVIYDSGKTPELSSLAAELPVKLAPYTRYYWTVRVWGDDGDEAVSDVNWFETGKREDGWQANWITPEWEDKNIHPYMRKSFHINKKIKSARAYITGMGLYELEINGTRVGQERLTPYCNTYDAWVQYQTYDVTESLQEGNNAVGVLLGNGWAKGRFGTFGDLNTPYTDSFALLCELRITLEDGSVEVICSDSDWKCKPSPIIDDTIYNGEIYDATREIQGWSKAGFDDSDWEKVREFDAAGLGKVTDRLSLPVLVKETLKPVELIRTPAGELVIDMGQNMVGWLRIHIREPKGTQIKISHGEVLQDDNFYRDNLREAKAEYIYTSDGTDRVIEPHFAFYGFRYAKLEGFTEPVQIEDFTGCVVYSDLEQTGEIETSDPYVNRLFLNALWGQKGNFLDVPTDCPQRDERMGWTGDAQVFSGTASFNMDTYAFYVKFMQDVYEEQKFCDGMVASTVPTFSKMKGSESSFAGGGACAWGDCATVIPWEVYLHFGDKAILERQYESMKAWVDWIRRQDQQSGDHKLWTAGFHFGDWLALDGPIEGGVMGGTDNGLLASAYYRLSTNILSKTAKILGHTEDAAFYGALSEQIKSAIQDEFFTKNGRSAIQTQTAHVVALHFDLVQPEVRDRVLKDLQVLLKKSGMHLKTGFIGTPYLCRALSDNGDSESAYKLFFQEDYPSWLYEVMMGATTIWERWNSIMPDGKISGTGMNSLNHYAYGSIVEWMYRNMCGINPIEEAPGFRKFIIKPSVYGKLNYAKAKIKSAMGMIESGWTREEDGTLTINIAVPFHAEAVAYLPDADLLAVKGLEGLSASQDKDKVKVELPAGRYTFSYLPSRDYDMKYTIETSLQELLVTPETRKILEDALPLLLQAASGDMGFELPYSIGEAAQNADSFMFGMMFGEADLNLLNEKLMAVPVKLRTL</sequence>
<dbReference type="Pfam" id="PF08531">
    <property type="entry name" value="Bac_rhamnosid_N"/>
    <property type="match status" value="1"/>
</dbReference>
<dbReference type="Pfam" id="PF05592">
    <property type="entry name" value="Bac_rhamnosid"/>
    <property type="match status" value="1"/>
</dbReference>
<dbReference type="Gene3D" id="2.60.420.10">
    <property type="entry name" value="Maltose phosphorylase, domain 3"/>
    <property type="match status" value="1"/>
</dbReference>
<evidence type="ECO:0000256" key="1">
    <source>
        <dbReference type="ARBA" id="ARBA00001445"/>
    </source>
</evidence>
<evidence type="ECO:0000313" key="9">
    <source>
        <dbReference type="Proteomes" id="UP000199315"/>
    </source>
</evidence>
<feature type="domain" description="Alpha-L-rhamnosidase concanavalin-like" evidence="4">
    <location>
        <begin position="316"/>
        <end position="414"/>
    </location>
</feature>
<dbReference type="Pfam" id="PF17389">
    <property type="entry name" value="Bac_rhamnosid6H"/>
    <property type="match status" value="1"/>
</dbReference>
<dbReference type="EC" id="3.2.1.40" evidence="2"/>
<evidence type="ECO:0000256" key="2">
    <source>
        <dbReference type="ARBA" id="ARBA00012652"/>
    </source>
</evidence>
<dbReference type="InterPro" id="IPR016007">
    <property type="entry name" value="Alpha_rhamnosid"/>
</dbReference>
<name>A0A1D3TUH6_9FIRM</name>
<dbReference type="GO" id="GO:0005975">
    <property type="term" value="P:carbohydrate metabolic process"/>
    <property type="evidence" value="ECO:0007669"/>
    <property type="project" value="InterPro"/>
</dbReference>
<dbReference type="Gene3D" id="1.50.10.10">
    <property type="match status" value="1"/>
</dbReference>
<dbReference type="SUPFAM" id="SSF48208">
    <property type="entry name" value="Six-hairpin glycosidases"/>
    <property type="match status" value="1"/>
</dbReference>
<organism evidence="8 9">
    <name type="scientific">Anaerobium acetethylicum</name>
    <dbReference type="NCBI Taxonomy" id="1619234"/>
    <lineage>
        <taxon>Bacteria</taxon>
        <taxon>Bacillati</taxon>
        <taxon>Bacillota</taxon>
        <taxon>Clostridia</taxon>
        <taxon>Lachnospirales</taxon>
        <taxon>Lachnospiraceae</taxon>
        <taxon>Anaerobium</taxon>
    </lineage>
</organism>
<dbReference type="OrthoDB" id="9761045at2"/>
<feature type="domain" description="Bacterial alpha-L-rhamnosidase N-terminal" evidence="5">
    <location>
        <begin position="135"/>
        <end position="306"/>
    </location>
</feature>
<dbReference type="RefSeq" id="WP_091234047.1">
    <property type="nucleotide sequence ID" value="NZ_FMKA01000013.1"/>
</dbReference>
<evidence type="ECO:0000313" key="8">
    <source>
        <dbReference type="EMBL" id="SCP97693.1"/>
    </source>
</evidence>
<dbReference type="InterPro" id="IPR035398">
    <property type="entry name" value="Bac_rhamnosid_C"/>
</dbReference>
<dbReference type="InterPro" id="IPR013737">
    <property type="entry name" value="Bac_rhamnosid_N"/>
</dbReference>
<dbReference type="InterPro" id="IPR035396">
    <property type="entry name" value="Bac_rhamnosid6H"/>
</dbReference>
<dbReference type="PANTHER" id="PTHR33307:SF6">
    <property type="entry name" value="ALPHA-RHAMNOSIDASE (EUROFUNG)-RELATED"/>
    <property type="match status" value="1"/>
</dbReference>
<dbReference type="PANTHER" id="PTHR33307">
    <property type="entry name" value="ALPHA-RHAMNOSIDASE (EUROFUNG)"/>
    <property type="match status" value="1"/>
</dbReference>
<gene>
    <name evidence="8" type="ORF">SAMN05421730_10137</name>
</gene>
<evidence type="ECO:0000259" key="6">
    <source>
        <dbReference type="Pfam" id="PF17389"/>
    </source>
</evidence>
<dbReference type="PIRSF" id="PIRSF010631">
    <property type="entry name" value="A-rhamnsds"/>
    <property type="match status" value="1"/>
</dbReference>
<dbReference type="InterPro" id="IPR008902">
    <property type="entry name" value="Rhamnosid_concanavalin"/>
</dbReference>
<reference evidence="8 9" key="1">
    <citation type="submission" date="2016-09" db="EMBL/GenBank/DDBJ databases">
        <authorList>
            <person name="Capua I."/>
            <person name="De Benedictis P."/>
            <person name="Joannis T."/>
            <person name="Lombin L.H."/>
            <person name="Cattoli G."/>
        </authorList>
    </citation>
    <scope>NUCLEOTIDE SEQUENCE [LARGE SCALE GENOMIC DNA]</scope>
    <source>
        <strain evidence="8 9">GluBS11</strain>
    </source>
</reference>
<dbReference type="Gene3D" id="2.60.40.10">
    <property type="entry name" value="Immunoglobulins"/>
    <property type="match status" value="1"/>
</dbReference>
<evidence type="ECO:0000259" key="7">
    <source>
        <dbReference type="Pfam" id="PF17390"/>
    </source>
</evidence>
<accession>A0A1D3TUH6</accession>
<feature type="domain" description="Alpha-L-rhamnosidase C-terminal" evidence="7">
    <location>
        <begin position="777"/>
        <end position="846"/>
    </location>
</feature>
<evidence type="ECO:0000256" key="3">
    <source>
        <dbReference type="ARBA" id="ARBA00022801"/>
    </source>
</evidence>
<dbReference type="InterPro" id="IPR012341">
    <property type="entry name" value="6hp_glycosidase-like_sf"/>
</dbReference>
<dbReference type="Pfam" id="PF17390">
    <property type="entry name" value="Bac_rhamnosid_C"/>
    <property type="match status" value="1"/>
</dbReference>
<protein>
    <recommendedName>
        <fullName evidence="2">alpha-L-rhamnosidase</fullName>
        <ecNumber evidence="2">3.2.1.40</ecNumber>
    </recommendedName>
</protein>
<proteinExistence type="predicted"/>
<dbReference type="GO" id="GO:0030596">
    <property type="term" value="F:alpha-L-rhamnosidase activity"/>
    <property type="evidence" value="ECO:0007669"/>
    <property type="project" value="UniProtKB-EC"/>
</dbReference>
<keyword evidence="3" id="KW-0378">Hydrolase</keyword>
<dbReference type="Proteomes" id="UP000199315">
    <property type="component" value="Unassembled WGS sequence"/>
</dbReference>
<dbReference type="Gene3D" id="2.60.120.260">
    <property type="entry name" value="Galactose-binding domain-like"/>
    <property type="match status" value="2"/>
</dbReference>
<dbReference type="AlphaFoldDB" id="A0A1D3TUH6"/>
<feature type="domain" description="Alpha-L-rhamnosidase six-hairpin glycosidase" evidence="6">
    <location>
        <begin position="418"/>
        <end position="775"/>
    </location>
</feature>
<evidence type="ECO:0000259" key="5">
    <source>
        <dbReference type="Pfam" id="PF08531"/>
    </source>
</evidence>
<dbReference type="InterPro" id="IPR013783">
    <property type="entry name" value="Ig-like_fold"/>
</dbReference>